<evidence type="ECO:0000313" key="13">
    <source>
        <dbReference type="Proteomes" id="UP001161391"/>
    </source>
</evidence>
<evidence type="ECO:0000256" key="1">
    <source>
        <dbReference type="ARBA" id="ARBA00000083"/>
    </source>
</evidence>
<evidence type="ECO:0000256" key="3">
    <source>
        <dbReference type="ARBA" id="ARBA00004947"/>
    </source>
</evidence>
<comment type="similarity">
    <text evidence="4 10">Belongs to the NAD(P)-dependent epimerase/dehydratase family.</text>
</comment>
<accession>A0ABQ5V5H9</accession>
<reference evidence="12" key="1">
    <citation type="journal article" date="2014" name="Int. J. Syst. Evol. Microbiol.">
        <title>Complete genome of a new Firmicutes species belonging to the dominant human colonic microbiota ('Ruminococcus bicirculans') reveals two chromosomes and a selective capacity to utilize plant glucans.</title>
        <authorList>
            <consortium name="NISC Comparative Sequencing Program"/>
            <person name="Wegmann U."/>
            <person name="Louis P."/>
            <person name="Goesmann A."/>
            <person name="Henrissat B."/>
            <person name="Duncan S.H."/>
            <person name="Flint H.J."/>
        </authorList>
    </citation>
    <scope>NUCLEOTIDE SEQUENCE</scope>
    <source>
        <strain evidence="12">NBRC 108219</strain>
    </source>
</reference>
<gene>
    <name evidence="12" type="primary">galE/exoB</name>
    <name evidence="12" type="ORF">GCM10007853_02210</name>
</gene>
<dbReference type="InterPro" id="IPR005886">
    <property type="entry name" value="UDP_G4E"/>
</dbReference>
<organism evidence="12 13">
    <name type="scientific">Algimonas ampicilliniresistens</name>
    <dbReference type="NCBI Taxonomy" id="1298735"/>
    <lineage>
        <taxon>Bacteria</taxon>
        <taxon>Pseudomonadati</taxon>
        <taxon>Pseudomonadota</taxon>
        <taxon>Alphaproteobacteria</taxon>
        <taxon>Maricaulales</taxon>
        <taxon>Robiginitomaculaceae</taxon>
        <taxon>Algimonas</taxon>
    </lineage>
</organism>
<keyword evidence="7 10" id="KW-0520">NAD</keyword>
<proteinExistence type="inferred from homology"/>
<keyword evidence="13" id="KW-1185">Reference proteome</keyword>
<evidence type="ECO:0000256" key="2">
    <source>
        <dbReference type="ARBA" id="ARBA00001911"/>
    </source>
</evidence>
<protein>
    <recommendedName>
        <fullName evidence="6 10">UDP-glucose 4-epimerase</fullName>
        <ecNumber evidence="5 10">5.1.3.2</ecNumber>
    </recommendedName>
</protein>
<dbReference type="Proteomes" id="UP001161391">
    <property type="component" value="Unassembled WGS sequence"/>
</dbReference>
<dbReference type="EC" id="5.1.3.2" evidence="5 10"/>
<dbReference type="NCBIfam" id="TIGR01179">
    <property type="entry name" value="galE"/>
    <property type="match status" value="1"/>
</dbReference>
<feature type="domain" description="NAD-dependent epimerase/dehydratase" evidence="11">
    <location>
        <begin position="9"/>
        <end position="258"/>
    </location>
</feature>
<comment type="subunit">
    <text evidence="10">Homodimer.</text>
</comment>
<dbReference type="Gene3D" id="3.90.25.10">
    <property type="entry name" value="UDP-galactose 4-epimerase, domain 1"/>
    <property type="match status" value="1"/>
</dbReference>
<comment type="pathway">
    <text evidence="3 10">Carbohydrate metabolism; galactose metabolism.</text>
</comment>
<name>A0ABQ5V5H9_9PROT</name>
<dbReference type="Gene3D" id="3.40.50.720">
    <property type="entry name" value="NAD(P)-binding Rossmann-like Domain"/>
    <property type="match status" value="1"/>
</dbReference>
<evidence type="ECO:0000256" key="7">
    <source>
        <dbReference type="ARBA" id="ARBA00023027"/>
    </source>
</evidence>
<dbReference type="RefSeq" id="WP_284386667.1">
    <property type="nucleotide sequence ID" value="NZ_BSNK01000001.1"/>
</dbReference>
<dbReference type="EMBL" id="BSNK01000001">
    <property type="protein sequence ID" value="GLQ22347.1"/>
    <property type="molecule type" value="Genomic_DNA"/>
</dbReference>
<dbReference type="SUPFAM" id="SSF51735">
    <property type="entry name" value="NAD(P)-binding Rossmann-fold domains"/>
    <property type="match status" value="1"/>
</dbReference>
<keyword evidence="9 10" id="KW-0119">Carbohydrate metabolism</keyword>
<dbReference type="Pfam" id="PF01370">
    <property type="entry name" value="Epimerase"/>
    <property type="match status" value="1"/>
</dbReference>
<evidence type="ECO:0000259" key="11">
    <source>
        <dbReference type="Pfam" id="PF01370"/>
    </source>
</evidence>
<dbReference type="InterPro" id="IPR036291">
    <property type="entry name" value="NAD(P)-bd_dom_sf"/>
</dbReference>
<comment type="catalytic activity">
    <reaction evidence="1 10">
        <text>UDP-alpha-D-glucose = UDP-alpha-D-galactose</text>
        <dbReference type="Rhea" id="RHEA:22168"/>
        <dbReference type="ChEBI" id="CHEBI:58885"/>
        <dbReference type="ChEBI" id="CHEBI:66914"/>
        <dbReference type="EC" id="5.1.3.2"/>
    </reaction>
</comment>
<evidence type="ECO:0000256" key="6">
    <source>
        <dbReference type="ARBA" id="ARBA00018569"/>
    </source>
</evidence>
<evidence type="ECO:0000256" key="4">
    <source>
        <dbReference type="ARBA" id="ARBA00007637"/>
    </source>
</evidence>
<evidence type="ECO:0000256" key="9">
    <source>
        <dbReference type="ARBA" id="ARBA00023277"/>
    </source>
</evidence>
<evidence type="ECO:0000256" key="8">
    <source>
        <dbReference type="ARBA" id="ARBA00023235"/>
    </source>
</evidence>
<reference evidence="12" key="2">
    <citation type="submission" date="2023-01" db="EMBL/GenBank/DDBJ databases">
        <title>Draft genome sequence of Algimonas ampicilliniresistens strain NBRC 108219.</title>
        <authorList>
            <person name="Sun Q."/>
            <person name="Mori K."/>
        </authorList>
    </citation>
    <scope>NUCLEOTIDE SEQUENCE</scope>
    <source>
        <strain evidence="12">NBRC 108219</strain>
    </source>
</reference>
<dbReference type="CDD" id="cd05247">
    <property type="entry name" value="UDP_G4E_1_SDR_e"/>
    <property type="match status" value="1"/>
</dbReference>
<sequence>MYDLTGQDILVVGGAGYIGSHVCKMIAENGGRPITLDNLSSGHKHAVQWGPIETVDLRDRPALDAAFARWPDLSAVIHLASSIEVGIGERMPAEFYSNNVIGALNLLDAMRAANVAKLIFSSTCATYGETEKMPIEERDPQLPVSVYGKTKLAIEHMIQSYHKAYDLAYVTLRYFNASGADASGLIGEEHDPETHLIPLAMQAAMGQRGPLTLFGTDYDTADGTCVRDYIHVSDIARAHVLALEKMAGGLSRAEVNIGTGNGISNLEILETIGRVTGQAVPYENGPRRRGDLSRLYADKGHAKAVLGFEPIHSDIETIIRSAWAFHARR</sequence>
<dbReference type="PANTHER" id="PTHR43725">
    <property type="entry name" value="UDP-GLUCOSE 4-EPIMERASE"/>
    <property type="match status" value="1"/>
</dbReference>
<evidence type="ECO:0000313" key="12">
    <source>
        <dbReference type="EMBL" id="GLQ22347.1"/>
    </source>
</evidence>
<comment type="caution">
    <text evidence="12">The sequence shown here is derived from an EMBL/GenBank/DDBJ whole genome shotgun (WGS) entry which is preliminary data.</text>
</comment>
<keyword evidence="8 10" id="KW-0413">Isomerase</keyword>
<dbReference type="InterPro" id="IPR001509">
    <property type="entry name" value="Epimerase_deHydtase"/>
</dbReference>
<dbReference type="PANTHER" id="PTHR43725:SF53">
    <property type="entry name" value="UDP-ARABINOSE 4-EPIMERASE 1"/>
    <property type="match status" value="1"/>
</dbReference>
<comment type="cofactor">
    <cofactor evidence="2 10">
        <name>NAD(+)</name>
        <dbReference type="ChEBI" id="CHEBI:57540"/>
    </cofactor>
</comment>
<evidence type="ECO:0000256" key="10">
    <source>
        <dbReference type="RuleBase" id="RU366046"/>
    </source>
</evidence>
<evidence type="ECO:0000256" key="5">
    <source>
        <dbReference type="ARBA" id="ARBA00013189"/>
    </source>
</evidence>